<dbReference type="GO" id="GO:0046294">
    <property type="term" value="P:formaldehyde catabolic process"/>
    <property type="evidence" value="ECO:0007669"/>
    <property type="project" value="InterPro"/>
</dbReference>
<keyword evidence="2 7" id="KW-0719">Serine esterase</keyword>
<dbReference type="PANTHER" id="PTHR10061:SF1">
    <property type="entry name" value="S-FORMYLGLUTATHIONE HYDROLASE YEIG"/>
    <property type="match status" value="1"/>
</dbReference>
<evidence type="ECO:0000256" key="6">
    <source>
        <dbReference type="PIRSR" id="PIRSR614186-1"/>
    </source>
</evidence>
<organism evidence="8 9">
    <name type="scientific">Chromobacterium vaccinii</name>
    <dbReference type="NCBI Taxonomy" id="1108595"/>
    <lineage>
        <taxon>Bacteria</taxon>
        <taxon>Pseudomonadati</taxon>
        <taxon>Pseudomonadota</taxon>
        <taxon>Betaproteobacteria</taxon>
        <taxon>Neisseriales</taxon>
        <taxon>Chromobacteriaceae</taxon>
        <taxon>Chromobacterium</taxon>
    </lineage>
</organism>
<feature type="active site" description="Charge relay system" evidence="6">
    <location>
        <position position="257"/>
    </location>
</feature>
<dbReference type="InterPro" id="IPR014186">
    <property type="entry name" value="S-formylglutathione_hydrol"/>
</dbReference>
<protein>
    <recommendedName>
        <fullName evidence="5 7">S-formylglutathione hydrolase</fullName>
        <ecNumber evidence="5 7">3.1.2.12</ecNumber>
    </recommendedName>
</protein>
<dbReference type="GO" id="GO:0005829">
    <property type="term" value="C:cytosol"/>
    <property type="evidence" value="ECO:0007669"/>
    <property type="project" value="TreeGrafter"/>
</dbReference>
<dbReference type="InterPro" id="IPR000801">
    <property type="entry name" value="Esterase-like"/>
</dbReference>
<name>A0A1D9LH52_9NEIS</name>
<dbReference type="KEGG" id="cvc:BKX93_11675"/>
<evidence type="ECO:0000256" key="4">
    <source>
        <dbReference type="ARBA" id="ARBA00047590"/>
    </source>
</evidence>
<keyword evidence="3 7" id="KW-0378">Hydrolase</keyword>
<dbReference type="Pfam" id="PF00756">
    <property type="entry name" value="Esterase"/>
    <property type="match status" value="1"/>
</dbReference>
<sequence length="279" mass="31102">MSGLEKIADNLAFGGRQQQWLHDSETLSCRMRFSVYLPPAAEHGKLPWLLWLSGLTCTDENFSHKAGAQRLAAELGIALVMPDTSPRGESVADDPAYDLGQGAGFYLNAEREPWRGHYRMYDYVSQELPALLRRHFPLNGRCAIAGHSMGGHGALVCAMRRPQDYVSASAFSPICQPTQAPWGRKAFATYLGDDEAAWAEWDASLLLAERGCPLPLRVDIGLADAFLAEQLRPDALQQAARRGDARLELHRHAGYDHSYYFVASFIDEHLRFHARHLLA</sequence>
<evidence type="ECO:0000313" key="8">
    <source>
        <dbReference type="EMBL" id="AOZ50580.1"/>
    </source>
</evidence>
<dbReference type="PANTHER" id="PTHR10061">
    <property type="entry name" value="S-FORMYLGLUTATHIONE HYDROLASE"/>
    <property type="match status" value="1"/>
</dbReference>
<comment type="catalytic activity">
    <reaction evidence="4 7">
        <text>S-formylglutathione + H2O = formate + glutathione + H(+)</text>
        <dbReference type="Rhea" id="RHEA:14961"/>
        <dbReference type="ChEBI" id="CHEBI:15377"/>
        <dbReference type="ChEBI" id="CHEBI:15378"/>
        <dbReference type="ChEBI" id="CHEBI:15740"/>
        <dbReference type="ChEBI" id="CHEBI:57688"/>
        <dbReference type="ChEBI" id="CHEBI:57925"/>
        <dbReference type="EC" id="3.1.2.12"/>
    </reaction>
</comment>
<dbReference type="AlphaFoldDB" id="A0A1D9LH52"/>
<dbReference type="Proteomes" id="UP000178776">
    <property type="component" value="Chromosome"/>
</dbReference>
<reference evidence="8 9" key="1">
    <citation type="submission" date="2016-10" db="EMBL/GenBank/DDBJ databases">
        <title>Chromobacterium muskegensis sp. nov., an insecticidal bacterium isolated from Sphagnum bogs.</title>
        <authorList>
            <person name="Sparks M.E."/>
            <person name="Blackburn M.B."/>
            <person name="Gundersen-Rindal D.E."/>
            <person name="Mitchell A."/>
            <person name="Farrar R."/>
            <person name="Kuhar D."/>
        </authorList>
    </citation>
    <scope>NUCLEOTIDE SEQUENCE [LARGE SCALE GENOMIC DNA]</scope>
    <source>
        <strain evidence="8 9">21-1</strain>
    </source>
</reference>
<accession>A0A1D9LH52</accession>
<comment type="function">
    <text evidence="7">Serine hydrolase involved in the detoxification of formaldehyde.</text>
</comment>
<evidence type="ECO:0000256" key="5">
    <source>
        <dbReference type="NCBIfam" id="TIGR02821"/>
    </source>
</evidence>
<feature type="active site" description="Charge relay system" evidence="6">
    <location>
        <position position="148"/>
    </location>
</feature>
<dbReference type="InterPro" id="IPR029058">
    <property type="entry name" value="AB_hydrolase_fold"/>
</dbReference>
<dbReference type="STRING" id="1108595.BKX93_11675"/>
<dbReference type="EC" id="3.1.2.12" evidence="5 7"/>
<dbReference type="SUPFAM" id="SSF53474">
    <property type="entry name" value="alpha/beta-Hydrolases"/>
    <property type="match status" value="1"/>
</dbReference>
<comment type="similarity">
    <text evidence="1 7">Belongs to the esterase D family.</text>
</comment>
<dbReference type="NCBIfam" id="TIGR02821">
    <property type="entry name" value="fghA_ester_D"/>
    <property type="match status" value="1"/>
</dbReference>
<dbReference type="RefSeq" id="WP_070979916.1">
    <property type="nucleotide sequence ID" value="NZ_CP017707.1"/>
</dbReference>
<gene>
    <name evidence="8" type="ORF">BKX93_11675</name>
</gene>
<dbReference type="Gene3D" id="3.40.50.1820">
    <property type="entry name" value="alpha/beta hydrolase"/>
    <property type="match status" value="1"/>
</dbReference>
<dbReference type="GO" id="GO:0018738">
    <property type="term" value="F:S-formylglutathione hydrolase activity"/>
    <property type="evidence" value="ECO:0007669"/>
    <property type="project" value="UniProtKB-UniRule"/>
</dbReference>
<evidence type="ECO:0000256" key="1">
    <source>
        <dbReference type="ARBA" id="ARBA00005622"/>
    </source>
</evidence>
<proteinExistence type="inferred from homology"/>
<dbReference type="GeneID" id="68841869"/>
<feature type="active site" description="Charge relay system" evidence="6">
    <location>
        <position position="224"/>
    </location>
</feature>
<evidence type="ECO:0000313" key="9">
    <source>
        <dbReference type="Proteomes" id="UP000178776"/>
    </source>
</evidence>
<evidence type="ECO:0000256" key="2">
    <source>
        <dbReference type="ARBA" id="ARBA00022487"/>
    </source>
</evidence>
<dbReference type="FunFam" id="3.40.50.1820:FF:000002">
    <property type="entry name" value="S-formylglutathione hydrolase"/>
    <property type="match status" value="1"/>
</dbReference>
<evidence type="ECO:0000256" key="3">
    <source>
        <dbReference type="ARBA" id="ARBA00022801"/>
    </source>
</evidence>
<evidence type="ECO:0000256" key="7">
    <source>
        <dbReference type="RuleBase" id="RU363068"/>
    </source>
</evidence>
<dbReference type="EMBL" id="CP017707">
    <property type="protein sequence ID" value="AOZ50580.1"/>
    <property type="molecule type" value="Genomic_DNA"/>
</dbReference>
<dbReference type="GO" id="GO:0052689">
    <property type="term" value="F:carboxylic ester hydrolase activity"/>
    <property type="evidence" value="ECO:0007669"/>
    <property type="project" value="UniProtKB-KW"/>
</dbReference>